<evidence type="ECO:0000313" key="3">
    <source>
        <dbReference type="Proteomes" id="UP000000305"/>
    </source>
</evidence>
<dbReference type="Pfam" id="PF15679">
    <property type="entry name" value="DUF4665"/>
    <property type="match status" value="1"/>
</dbReference>
<protein>
    <submittedName>
        <fullName evidence="2">Uncharacterized protein</fullName>
    </submittedName>
</protein>
<evidence type="ECO:0000313" key="2">
    <source>
        <dbReference type="EMBL" id="EFX81378.1"/>
    </source>
</evidence>
<feature type="region of interest" description="Disordered" evidence="1">
    <location>
        <begin position="1"/>
        <end position="30"/>
    </location>
</feature>
<evidence type="ECO:0000256" key="1">
    <source>
        <dbReference type="SAM" id="MobiDB-lite"/>
    </source>
</evidence>
<organism evidence="2 3">
    <name type="scientific">Daphnia pulex</name>
    <name type="common">Water flea</name>
    <dbReference type="NCBI Taxonomy" id="6669"/>
    <lineage>
        <taxon>Eukaryota</taxon>
        <taxon>Metazoa</taxon>
        <taxon>Ecdysozoa</taxon>
        <taxon>Arthropoda</taxon>
        <taxon>Crustacea</taxon>
        <taxon>Branchiopoda</taxon>
        <taxon>Diplostraca</taxon>
        <taxon>Cladocera</taxon>
        <taxon>Anomopoda</taxon>
        <taxon>Daphniidae</taxon>
        <taxon>Daphnia</taxon>
    </lineage>
</organism>
<name>E9GGC7_DAPPU</name>
<dbReference type="AlphaFoldDB" id="E9GGC7"/>
<dbReference type="Proteomes" id="UP000000305">
    <property type="component" value="Unassembled WGS sequence"/>
</dbReference>
<keyword evidence="3" id="KW-1185">Reference proteome</keyword>
<gene>
    <name evidence="2" type="ORF">DAPPUDRAFT_317579</name>
</gene>
<sequence>MGKNKGGKNKQNPVFRVAGGKAAKAKAKFKAQPVNTNLKKLNANTRKKIENLDNSLGQVRASLTALPKKKEVIVNEDIPLPPADINQAIDNIASL</sequence>
<accession>E9GGC7</accession>
<dbReference type="InterPro" id="IPR031389">
    <property type="entry name" value="RBIS"/>
</dbReference>
<dbReference type="HOGENOM" id="CLU_2374888_0_0_1"/>
<dbReference type="InParanoid" id="E9GGC7"/>
<dbReference type="GO" id="GO:0042254">
    <property type="term" value="P:ribosome biogenesis"/>
    <property type="evidence" value="ECO:0000318"/>
    <property type="project" value="GO_Central"/>
</dbReference>
<proteinExistence type="predicted"/>
<dbReference type="OrthoDB" id="6367738at2759"/>
<reference evidence="2 3" key="1">
    <citation type="journal article" date="2011" name="Science">
        <title>The ecoresponsive genome of Daphnia pulex.</title>
        <authorList>
            <person name="Colbourne J.K."/>
            <person name="Pfrender M.E."/>
            <person name="Gilbert D."/>
            <person name="Thomas W.K."/>
            <person name="Tucker A."/>
            <person name="Oakley T.H."/>
            <person name="Tokishita S."/>
            <person name="Aerts A."/>
            <person name="Arnold G.J."/>
            <person name="Basu M.K."/>
            <person name="Bauer D.J."/>
            <person name="Caceres C.E."/>
            <person name="Carmel L."/>
            <person name="Casola C."/>
            <person name="Choi J.H."/>
            <person name="Detter J.C."/>
            <person name="Dong Q."/>
            <person name="Dusheyko S."/>
            <person name="Eads B.D."/>
            <person name="Frohlich T."/>
            <person name="Geiler-Samerotte K.A."/>
            <person name="Gerlach D."/>
            <person name="Hatcher P."/>
            <person name="Jogdeo S."/>
            <person name="Krijgsveld J."/>
            <person name="Kriventseva E.V."/>
            <person name="Kultz D."/>
            <person name="Laforsch C."/>
            <person name="Lindquist E."/>
            <person name="Lopez J."/>
            <person name="Manak J.R."/>
            <person name="Muller J."/>
            <person name="Pangilinan J."/>
            <person name="Patwardhan R.P."/>
            <person name="Pitluck S."/>
            <person name="Pritham E.J."/>
            <person name="Rechtsteiner A."/>
            <person name="Rho M."/>
            <person name="Rogozin I.B."/>
            <person name="Sakarya O."/>
            <person name="Salamov A."/>
            <person name="Schaack S."/>
            <person name="Shapiro H."/>
            <person name="Shiga Y."/>
            <person name="Skalitzky C."/>
            <person name="Smith Z."/>
            <person name="Souvorov A."/>
            <person name="Sung W."/>
            <person name="Tang Z."/>
            <person name="Tsuchiya D."/>
            <person name="Tu H."/>
            <person name="Vos H."/>
            <person name="Wang M."/>
            <person name="Wolf Y.I."/>
            <person name="Yamagata H."/>
            <person name="Yamada T."/>
            <person name="Ye Y."/>
            <person name="Shaw J.R."/>
            <person name="Andrews J."/>
            <person name="Crease T.J."/>
            <person name="Tang H."/>
            <person name="Lucas S.M."/>
            <person name="Robertson H.M."/>
            <person name="Bork P."/>
            <person name="Koonin E.V."/>
            <person name="Zdobnov E.M."/>
            <person name="Grigoriev I.V."/>
            <person name="Lynch M."/>
            <person name="Boore J.L."/>
        </authorList>
    </citation>
    <scope>NUCLEOTIDE SEQUENCE [LARGE SCALE GENOMIC DNA]</scope>
</reference>
<dbReference type="EMBL" id="GL732543">
    <property type="protein sequence ID" value="EFX81378.1"/>
    <property type="molecule type" value="Genomic_DNA"/>
</dbReference>
<dbReference type="GO" id="GO:0005730">
    <property type="term" value="C:nucleolus"/>
    <property type="evidence" value="ECO:0000318"/>
    <property type="project" value="GO_Central"/>
</dbReference>
<dbReference type="PANTHER" id="PTHR35544:SF4">
    <property type="entry name" value="RIBOSOMAL BIOGENESIS FACTOR"/>
    <property type="match status" value="1"/>
</dbReference>
<dbReference type="PANTHER" id="PTHR35544">
    <property type="entry name" value="RIBOSOMAL BIOGENESIS FACTOR"/>
    <property type="match status" value="1"/>
</dbReference>
<dbReference type="KEGG" id="dpx:DAPPUDRAFT_317579"/>